<dbReference type="Pfam" id="PF10343">
    <property type="entry name" value="Q_salvage"/>
    <property type="match status" value="1"/>
</dbReference>
<dbReference type="OrthoDB" id="416777at2759"/>
<dbReference type="InParanoid" id="A0A1Y2FYE2"/>
<dbReference type="GO" id="GO:0006400">
    <property type="term" value="P:tRNA modification"/>
    <property type="evidence" value="ECO:0007669"/>
    <property type="project" value="TreeGrafter"/>
</dbReference>
<name>A0A1Y2FYE2_9BASI</name>
<comment type="caution">
    <text evidence="2">The sequence shown here is derived from an EMBL/GenBank/DDBJ whole genome shotgun (WGS) entry which is preliminary data.</text>
</comment>
<comment type="function">
    <text evidence="1">Catalyzes the hydrolysis of queuosine 5'-phosphate, releasing the nucleobase queuine (q). Is required for salvage of queuine from exogenous queuosine (Q) that is imported and then converted to queuosine 5'-phosphate intracellularly.</text>
</comment>
<comment type="catalytic activity">
    <reaction evidence="1">
        <text>queuosine 5'-phosphate + H2O = queuine + D-ribose 5-phosphate</text>
        <dbReference type="Rhea" id="RHEA:75387"/>
        <dbReference type="ChEBI" id="CHEBI:15377"/>
        <dbReference type="ChEBI" id="CHEBI:17433"/>
        <dbReference type="ChEBI" id="CHEBI:78346"/>
        <dbReference type="ChEBI" id="CHEBI:194371"/>
    </reaction>
    <physiologicalReaction direction="left-to-right" evidence="1">
        <dbReference type="Rhea" id="RHEA:75388"/>
    </physiologicalReaction>
</comment>
<accession>A0A1Y2FYE2</accession>
<gene>
    <name evidence="2" type="ORF">BCR35DRAFT_300847</name>
</gene>
<protein>
    <recommendedName>
        <fullName evidence="1">Queuosine 5'-phosphate N-glycosylase/hydrolase</fullName>
        <ecNumber evidence="1">3.2.2.-</ecNumber>
    </recommendedName>
    <alternativeName>
        <fullName evidence="1">Queuosine-nucleotide N-glycosylase/hydrolase</fullName>
    </alternativeName>
</protein>
<comment type="similarity">
    <text evidence="1">Belongs to the QNG1 protein family.</text>
</comment>
<dbReference type="EC" id="3.2.2.-" evidence="1"/>
<dbReference type="InterPro" id="IPR019438">
    <property type="entry name" value="Q_salvage"/>
</dbReference>
<dbReference type="PANTHER" id="PTHR21314:SF1">
    <property type="entry name" value="QUEUOSINE SALVAGE PROTEIN"/>
    <property type="match status" value="1"/>
</dbReference>
<dbReference type="Proteomes" id="UP000193467">
    <property type="component" value="Unassembled WGS sequence"/>
</dbReference>
<dbReference type="AlphaFoldDB" id="A0A1Y2FYE2"/>
<proteinExistence type="inferred from homology"/>
<evidence type="ECO:0000256" key="1">
    <source>
        <dbReference type="RuleBase" id="RU365002"/>
    </source>
</evidence>
<sequence>MSSPALPPAAEILHSIRSTSEALRVRSGIEINDSAIDAFLSKLEQEEWESHTGAEQHGIRLPLRFDSPEEELNILSTIGLLNFLSGYRTALHRLTTRGAFSTILSLVLSSHLAADPLLTPLSTKGLLASTPASLASLAQIQTHQEEDHPTMGAAVRVGVKDEEAWEMLELLAGVCTETGEVLQRMGKANLGEWVKEKLVETEGEPGKMIEEFISTFPAFRDAYTIDGEPVYLFKKALWLLATIKHTFTTASPAPSFPLPSLSNFPIFADNVLPTLLIHLSILSTTSSTDPSLQPTSLTSTPLLSTDSATRLRAAAVSACARITQRAKEPSVEEGKEWLRGVTEEQLDGYLWSLAKKGELREVVRVGERGTVMY</sequence>
<evidence type="ECO:0000313" key="2">
    <source>
        <dbReference type="EMBL" id="ORY89060.1"/>
    </source>
</evidence>
<reference evidence="2 3" key="1">
    <citation type="submission" date="2016-07" db="EMBL/GenBank/DDBJ databases">
        <title>Pervasive Adenine N6-methylation of Active Genes in Fungi.</title>
        <authorList>
            <consortium name="DOE Joint Genome Institute"/>
            <person name="Mondo S.J."/>
            <person name="Dannebaum R.O."/>
            <person name="Kuo R.C."/>
            <person name="Labutti K."/>
            <person name="Haridas S."/>
            <person name="Kuo A."/>
            <person name="Salamov A."/>
            <person name="Ahrendt S.R."/>
            <person name="Lipzen A."/>
            <person name="Sullivan W."/>
            <person name="Andreopoulos W.B."/>
            <person name="Clum A."/>
            <person name="Lindquist E."/>
            <person name="Daum C."/>
            <person name="Ramamoorthy G.K."/>
            <person name="Gryganskyi A."/>
            <person name="Culley D."/>
            <person name="Magnuson J.K."/>
            <person name="James T.Y."/>
            <person name="O'Malley M.A."/>
            <person name="Stajich J.E."/>
            <person name="Spatafora J.W."/>
            <person name="Visel A."/>
            <person name="Grigoriev I.V."/>
        </authorList>
    </citation>
    <scope>NUCLEOTIDE SEQUENCE [LARGE SCALE GENOMIC DNA]</scope>
    <source>
        <strain evidence="2 3">62-1032</strain>
    </source>
</reference>
<dbReference type="GO" id="GO:0016787">
    <property type="term" value="F:hydrolase activity"/>
    <property type="evidence" value="ECO:0007669"/>
    <property type="project" value="UniProtKB-KW"/>
</dbReference>
<keyword evidence="1" id="KW-0378">Hydrolase</keyword>
<dbReference type="PANTHER" id="PTHR21314">
    <property type="entry name" value="QUEUOSINE 5'-PHOSPHATE N-GLYCOSYLASE_HYDROLASE-RELATED"/>
    <property type="match status" value="1"/>
</dbReference>
<organism evidence="2 3">
    <name type="scientific">Leucosporidium creatinivorum</name>
    <dbReference type="NCBI Taxonomy" id="106004"/>
    <lineage>
        <taxon>Eukaryota</taxon>
        <taxon>Fungi</taxon>
        <taxon>Dikarya</taxon>
        <taxon>Basidiomycota</taxon>
        <taxon>Pucciniomycotina</taxon>
        <taxon>Microbotryomycetes</taxon>
        <taxon>Leucosporidiales</taxon>
        <taxon>Leucosporidium</taxon>
    </lineage>
</organism>
<evidence type="ECO:0000313" key="3">
    <source>
        <dbReference type="Proteomes" id="UP000193467"/>
    </source>
</evidence>
<keyword evidence="3" id="KW-1185">Reference proteome</keyword>
<dbReference type="EMBL" id="MCGR01000007">
    <property type="protein sequence ID" value="ORY89060.1"/>
    <property type="molecule type" value="Genomic_DNA"/>
</dbReference>